<accession>A0A4V6AVI1</accession>
<dbReference type="Proteomes" id="UP000298787">
    <property type="component" value="Chromosome 21"/>
</dbReference>
<name>A0A4V6AVI1_COLLU</name>
<proteinExistence type="predicted"/>
<evidence type="ECO:0000313" key="1">
    <source>
        <dbReference type="EMBL" id="TKS89612.1"/>
    </source>
</evidence>
<evidence type="ECO:0000313" key="2">
    <source>
        <dbReference type="Proteomes" id="UP000298787"/>
    </source>
</evidence>
<dbReference type="AlphaFoldDB" id="A0A4V6AVI1"/>
<dbReference type="EMBL" id="CM014098">
    <property type="protein sequence ID" value="TKS89612.1"/>
    <property type="molecule type" value="Genomic_DNA"/>
</dbReference>
<keyword evidence="2" id="KW-1185">Reference proteome</keyword>
<reference evidence="1 2" key="1">
    <citation type="submission" date="2019-01" db="EMBL/GenBank/DDBJ databases">
        <title>Genome Assembly of Collichthys lucidus.</title>
        <authorList>
            <person name="Cai M."/>
            <person name="Xiao S."/>
        </authorList>
    </citation>
    <scope>NUCLEOTIDE SEQUENCE [LARGE SCALE GENOMIC DNA]</scope>
    <source>
        <strain evidence="1">JT15FE1705JMU</strain>
        <tissue evidence="1">Muscle</tissue>
    </source>
</reference>
<gene>
    <name evidence="1" type="ORF">D9C73_023740</name>
</gene>
<organism evidence="1 2">
    <name type="scientific">Collichthys lucidus</name>
    <name type="common">Big head croaker</name>
    <name type="synonym">Sciaena lucida</name>
    <dbReference type="NCBI Taxonomy" id="240159"/>
    <lineage>
        <taxon>Eukaryota</taxon>
        <taxon>Metazoa</taxon>
        <taxon>Chordata</taxon>
        <taxon>Craniata</taxon>
        <taxon>Vertebrata</taxon>
        <taxon>Euteleostomi</taxon>
        <taxon>Actinopterygii</taxon>
        <taxon>Neopterygii</taxon>
        <taxon>Teleostei</taxon>
        <taxon>Neoteleostei</taxon>
        <taxon>Acanthomorphata</taxon>
        <taxon>Eupercaria</taxon>
        <taxon>Sciaenidae</taxon>
        <taxon>Collichthys</taxon>
    </lineage>
</organism>
<sequence>MPTRRCRFTIGCKMNERVRKLQLLRGCKEGYHGLRCDQFVPKTDAILSDPTGLEQDIKYVDLFSELNIPYSSWMTQHASFTSAEETDKEAEAVVHTQKLGDKMKKRLHTGYSSYTAVNSAFVNEVTRAIPVDGICIRAVMTSSAQDVTVEGDLERKRVAVATGNHGEKA</sequence>
<protein>
    <submittedName>
        <fullName evidence="1">Pro-neuregulin-3, membrane-bound isoform</fullName>
    </submittedName>
</protein>